<dbReference type="Proteomes" id="UP001243846">
    <property type="component" value="Unassembled WGS sequence"/>
</dbReference>
<dbReference type="PANTHER" id="PTHR30561">
    <property type="entry name" value="SMR FAMILY PROTON-DEPENDENT DRUG EFFLUX TRANSPORTER SUGE"/>
    <property type="match status" value="1"/>
</dbReference>
<evidence type="ECO:0000256" key="9">
    <source>
        <dbReference type="SAM" id="Phobius"/>
    </source>
</evidence>
<evidence type="ECO:0000313" key="11">
    <source>
        <dbReference type="Proteomes" id="UP001243846"/>
    </source>
</evidence>
<evidence type="ECO:0000256" key="4">
    <source>
        <dbReference type="ARBA" id="ARBA00022692"/>
    </source>
</evidence>
<protein>
    <submittedName>
        <fullName evidence="10">SMR family transporter</fullName>
    </submittedName>
</protein>
<keyword evidence="4 8" id="KW-0812">Transmembrane</keyword>
<dbReference type="InterPro" id="IPR037185">
    <property type="entry name" value="EmrE-like"/>
</dbReference>
<evidence type="ECO:0000256" key="6">
    <source>
        <dbReference type="ARBA" id="ARBA00023136"/>
    </source>
</evidence>
<proteinExistence type="inferred from homology"/>
<organism evidence="10 11">
    <name type="scientific">Paracoccus cavernae</name>
    <dbReference type="NCBI Taxonomy" id="1571207"/>
    <lineage>
        <taxon>Bacteria</taxon>
        <taxon>Pseudomonadati</taxon>
        <taxon>Pseudomonadota</taxon>
        <taxon>Alphaproteobacteria</taxon>
        <taxon>Rhodobacterales</taxon>
        <taxon>Paracoccaceae</taxon>
        <taxon>Paracoccus</taxon>
    </lineage>
</organism>
<gene>
    <name evidence="10" type="ORF">QWZ10_05450</name>
</gene>
<evidence type="ECO:0000313" key="10">
    <source>
        <dbReference type="EMBL" id="MDN3711397.1"/>
    </source>
</evidence>
<keyword evidence="11" id="KW-1185">Reference proteome</keyword>
<sequence length="112" mass="12003">MSISTFFTLMLAIVLEVIGTTFLQKSEQFTKLVPTMVTLLCYGCSFYVLTLVLRSMPLGLTYAIWSGLGMVLVATVGYFAFGQKLDLAAVCGLGLIIAGVLVINLLSNSASH</sequence>
<feature type="transmembrane region" description="Helical" evidence="9">
    <location>
        <begin position="87"/>
        <end position="106"/>
    </location>
</feature>
<name>A0ABT8D7J9_9RHOB</name>
<reference evidence="11" key="1">
    <citation type="journal article" date="2019" name="Int. J. Syst. Evol. Microbiol.">
        <title>The Global Catalogue of Microorganisms (GCM) 10K type strain sequencing project: providing services to taxonomists for standard genome sequencing and annotation.</title>
        <authorList>
            <consortium name="The Broad Institute Genomics Platform"/>
            <consortium name="The Broad Institute Genome Sequencing Center for Infectious Disease"/>
            <person name="Wu L."/>
            <person name="Ma J."/>
        </authorList>
    </citation>
    <scope>NUCLEOTIDE SEQUENCE [LARGE SCALE GENOMIC DNA]</scope>
    <source>
        <strain evidence="11">CECT 8482</strain>
    </source>
</reference>
<comment type="caution">
    <text evidence="10">The sequence shown here is derived from an EMBL/GenBank/DDBJ whole genome shotgun (WGS) entry which is preliminary data.</text>
</comment>
<accession>A0ABT8D7J9</accession>
<dbReference type="Pfam" id="PF00893">
    <property type="entry name" value="Multi_Drug_Res"/>
    <property type="match status" value="1"/>
</dbReference>
<evidence type="ECO:0000256" key="5">
    <source>
        <dbReference type="ARBA" id="ARBA00022989"/>
    </source>
</evidence>
<feature type="transmembrane region" description="Helical" evidence="9">
    <location>
        <begin position="35"/>
        <end position="53"/>
    </location>
</feature>
<evidence type="ECO:0000256" key="8">
    <source>
        <dbReference type="RuleBase" id="RU003942"/>
    </source>
</evidence>
<keyword evidence="5 9" id="KW-1133">Transmembrane helix</keyword>
<comment type="subcellular location">
    <subcellularLocation>
        <location evidence="1 8">Cell membrane</location>
        <topology evidence="1 8">Multi-pass membrane protein</topology>
    </subcellularLocation>
</comment>
<dbReference type="RefSeq" id="WP_377684311.1">
    <property type="nucleotide sequence ID" value="NZ_JBHMDZ010000005.1"/>
</dbReference>
<evidence type="ECO:0000256" key="1">
    <source>
        <dbReference type="ARBA" id="ARBA00004651"/>
    </source>
</evidence>
<comment type="similarity">
    <text evidence="7 8">Belongs to the drug/metabolite transporter (DMT) superfamily. Small multidrug resistance (SMR) (TC 2.A.7.1) family.</text>
</comment>
<keyword evidence="3" id="KW-1003">Cell membrane</keyword>
<evidence type="ECO:0000256" key="2">
    <source>
        <dbReference type="ARBA" id="ARBA00022448"/>
    </source>
</evidence>
<evidence type="ECO:0000256" key="7">
    <source>
        <dbReference type="ARBA" id="ARBA00038032"/>
    </source>
</evidence>
<dbReference type="InterPro" id="IPR000390">
    <property type="entry name" value="Small_drug/metabolite_transptr"/>
</dbReference>
<dbReference type="InterPro" id="IPR045324">
    <property type="entry name" value="Small_multidrug_res"/>
</dbReference>
<dbReference type="EMBL" id="JAUFRC010000001">
    <property type="protein sequence ID" value="MDN3711397.1"/>
    <property type="molecule type" value="Genomic_DNA"/>
</dbReference>
<keyword evidence="6 9" id="KW-0472">Membrane</keyword>
<feature type="transmembrane region" description="Helical" evidence="9">
    <location>
        <begin position="60"/>
        <end position="81"/>
    </location>
</feature>
<evidence type="ECO:0000256" key="3">
    <source>
        <dbReference type="ARBA" id="ARBA00022475"/>
    </source>
</evidence>
<keyword evidence="2" id="KW-0813">Transport</keyword>
<dbReference type="Gene3D" id="1.10.3730.20">
    <property type="match status" value="1"/>
</dbReference>
<dbReference type="PANTHER" id="PTHR30561:SF1">
    <property type="entry name" value="MULTIDRUG TRANSPORTER EMRE"/>
    <property type="match status" value="1"/>
</dbReference>
<dbReference type="SUPFAM" id="SSF103481">
    <property type="entry name" value="Multidrug resistance efflux transporter EmrE"/>
    <property type="match status" value="1"/>
</dbReference>